<comment type="caution">
    <text evidence="4">The sequence shown here is derived from an EMBL/GenBank/DDBJ whole genome shotgun (WGS) entry which is preliminary data.</text>
</comment>
<keyword evidence="2" id="KW-1133">Transmembrane helix</keyword>
<keyword evidence="2" id="KW-0472">Membrane</keyword>
<reference evidence="4 5" key="1">
    <citation type="submission" date="2019-04" db="EMBL/GenBank/DDBJ databases">
        <title>Aspergillus burnettii sp. nov., novel species from soil in southeast Queensland.</title>
        <authorList>
            <person name="Gilchrist C.L.M."/>
            <person name="Pitt J.I."/>
            <person name="Lange L."/>
            <person name="Lacey H.J."/>
            <person name="Vuong D."/>
            <person name="Midgley D.J."/>
            <person name="Greenfield P."/>
            <person name="Bradbury M."/>
            <person name="Lacey E."/>
            <person name="Busk P.K."/>
            <person name="Pilgaard B."/>
            <person name="Chooi Y.H."/>
            <person name="Piggott A.M."/>
        </authorList>
    </citation>
    <scope>NUCLEOTIDE SEQUENCE [LARGE SCALE GENOMIC DNA]</scope>
    <source>
        <strain evidence="4 5">FRR 5400</strain>
    </source>
</reference>
<evidence type="ECO:0000259" key="3">
    <source>
        <dbReference type="Pfam" id="PF24802"/>
    </source>
</evidence>
<gene>
    <name evidence="4" type="ORF">ETB97_009565</name>
</gene>
<sequence length="291" mass="32616">MQATQTASEATGFVITRSQQFLFTAFASVTLFISIELIILCFATFKRYQGAYFWSLLVSSCGLLINCLGFILFFFVTISVYISVTVILMGWYCMVTGHSIVLWSRLHLVLHRPSLLRLILYLIVTNAICLQIPITVFLYGAVTPSSPSSFVKGYNIMERIQLVGFCLQEFLLSGIYIWETSRLLRLRPQCSAHRITLTQLLLINVVILLLDAAVVAFEYAGLFSLQVFFKPVACGLKLRLEYAILGGLIQFVTSGSFIGQVPSSEQISDTSPSPLFHCSNSTRSWQNETDH</sequence>
<proteinExistence type="predicted"/>
<name>A0A8H5ZRV4_PETAA</name>
<feature type="transmembrane region" description="Helical" evidence="2">
    <location>
        <begin position="200"/>
        <end position="222"/>
    </location>
</feature>
<evidence type="ECO:0000313" key="5">
    <source>
        <dbReference type="Proteomes" id="UP000541154"/>
    </source>
</evidence>
<feature type="transmembrane region" description="Helical" evidence="2">
    <location>
        <begin position="81"/>
        <end position="103"/>
    </location>
</feature>
<protein>
    <recommendedName>
        <fullName evidence="3">DUF7703 domain-containing protein</fullName>
    </recommendedName>
</protein>
<feature type="domain" description="DUF7703" evidence="3">
    <location>
        <begin position="15"/>
        <end position="252"/>
    </location>
</feature>
<feature type="transmembrane region" description="Helical" evidence="2">
    <location>
        <begin position="160"/>
        <end position="179"/>
    </location>
</feature>
<dbReference type="Pfam" id="PF24802">
    <property type="entry name" value="DUF7703"/>
    <property type="match status" value="1"/>
</dbReference>
<dbReference type="PANTHER" id="PTHR37013:SF7">
    <property type="entry name" value="INTEGRAL MEMBRANE PROTEIN"/>
    <property type="match status" value="1"/>
</dbReference>
<feature type="transmembrane region" description="Helical" evidence="2">
    <location>
        <begin position="115"/>
        <end position="140"/>
    </location>
</feature>
<dbReference type="InterPro" id="IPR056120">
    <property type="entry name" value="DUF7703"/>
</dbReference>
<dbReference type="PANTHER" id="PTHR37013">
    <property type="entry name" value="INTEGRAL MEMBRANE PROTEIN (AFU_ORTHOLOGUE AFUA_1G05950)-RELATED"/>
    <property type="match status" value="1"/>
</dbReference>
<accession>A0A8H5ZRV4</accession>
<evidence type="ECO:0000256" key="1">
    <source>
        <dbReference type="SAM" id="MobiDB-lite"/>
    </source>
</evidence>
<keyword evidence="5" id="KW-1185">Reference proteome</keyword>
<feature type="region of interest" description="Disordered" evidence="1">
    <location>
        <begin position="263"/>
        <end position="291"/>
    </location>
</feature>
<organism evidence="4 5">
    <name type="scientific">Petromyces alliaceus</name>
    <name type="common">Aspergillus alliaceus</name>
    <dbReference type="NCBI Taxonomy" id="209559"/>
    <lineage>
        <taxon>Eukaryota</taxon>
        <taxon>Fungi</taxon>
        <taxon>Dikarya</taxon>
        <taxon>Ascomycota</taxon>
        <taxon>Pezizomycotina</taxon>
        <taxon>Eurotiomycetes</taxon>
        <taxon>Eurotiomycetidae</taxon>
        <taxon>Eurotiales</taxon>
        <taxon>Aspergillaceae</taxon>
        <taxon>Aspergillus</taxon>
        <taxon>Aspergillus subgen. Circumdati</taxon>
    </lineage>
</organism>
<keyword evidence="2" id="KW-0812">Transmembrane</keyword>
<feature type="transmembrane region" description="Helical" evidence="2">
    <location>
        <begin position="52"/>
        <end position="75"/>
    </location>
</feature>
<dbReference type="AlphaFoldDB" id="A0A8H5ZRV4"/>
<feature type="transmembrane region" description="Helical" evidence="2">
    <location>
        <begin position="21"/>
        <end position="45"/>
    </location>
</feature>
<dbReference type="Proteomes" id="UP000541154">
    <property type="component" value="Unassembled WGS sequence"/>
</dbReference>
<evidence type="ECO:0000256" key="2">
    <source>
        <dbReference type="SAM" id="Phobius"/>
    </source>
</evidence>
<dbReference type="EMBL" id="SPNV01000468">
    <property type="protein sequence ID" value="KAF5855251.1"/>
    <property type="molecule type" value="Genomic_DNA"/>
</dbReference>
<evidence type="ECO:0000313" key="4">
    <source>
        <dbReference type="EMBL" id="KAF5855251.1"/>
    </source>
</evidence>